<accession>H5SI95</accession>
<dbReference type="Gene3D" id="2.60.300.12">
    <property type="entry name" value="HesB-like domain"/>
    <property type="match status" value="1"/>
</dbReference>
<protein>
    <submittedName>
        <fullName evidence="3">Fe-S cluster assembly protein</fullName>
    </submittedName>
</protein>
<dbReference type="NCBIfam" id="TIGR00049">
    <property type="entry name" value="iron-sulfur cluster assembly accessory protein"/>
    <property type="match status" value="1"/>
</dbReference>
<reference evidence="3" key="1">
    <citation type="journal article" date="2005" name="Environ. Microbiol.">
        <title>Genetic and functional properties of uncultivated thermophilic crenarchaeotes from a subsurface gold mine as revealed by analysis of genome fragments.</title>
        <authorList>
            <person name="Nunoura T."/>
            <person name="Hirayama H."/>
            <person name="Takami H."/>
            <person name="Oida H."/>
            <person name="Nishi S."/>
            <person name="Shimamura S."/>
            <person name="Suzuki Y."/>
            <person name="Inagaki F."/>
            <person name="Takai K."/>
            <person name="Nealson K.H."/>
            <person name="Horikoshi K."/>
        </authorList>
    </citation>
    <scope>NUCLEOTIDE SEQUENCE</scope>
</reference>
<feature type="domain" description="Core" evidence="1">
    <location>
        <begin position="2"/>
        <end position="90"/>
    </location>
</feature>
<organism evidence="3">
    <name type="scientific">uncultured Acetothermia bacterium</name>
    <dbReference type="NCBI Taxonomy" id="236499"/>
    <lineage>
        <taxon>Bacteria</taxon>
        <taxon>Candidatus Bipolaricaulota</taxon>
        <taxon>environmental samples</taxon>
    </lineage>
</organism>
<reference evidence="3" key="2">
    <citation type="journal article" date="2012" name="PLoS ONE">
        <title>A Deeply Branching Thermophilic Bacterium with an Ancient Acetyl-CoA Pathway Dominates a Subsurface Ecosystem.</title>
        <authorList>
            <person name="Takami H."/>
            <person name="Noguchi H."/>
            <person name="Takaki Y."/>
            <person name="Uchiyama I."/>
            <person name="Toyoda A."/>
            <person name="Nishi S."/>
            <person name="Chee G.-J."/>
            <person name="Arai W."/>
            <person name="Nunoura T."/>
            <person name="Itoh T."/>
            <person name="Hattori M."/>
            <person name="Takai K."/>
        </authorList>
    </citation>
    <scope>NUCLEOTIDE SEQUENCE</scope>
</reference>
<dbReference type="Pfam" id="PF01521">
    <property type="entry name" value="Fe-S_biosyn"/>
    <property type="match status" value="1"/>
</dbReference>
<dbReference type="PANTHER" id="PTHR43011">
    <property type="entry name" value="IRON-SULFUR CLUSTER ASSEMBLY 2 HOMOLOG, MITOCHONDRIAL"/>
    <property type="match status" value="1"/>
</dbReference>
<evidence type="ECO:0000313" key="3">
    <source>
        <dbReference type="EMBL" id="BAL55881.1"/>
    </source>
</evidence>
<dbReference type="SUPFAM" id="SSF89360">
    <property type="entry name" value="HesB-like domain"/>
    <property type="match status" value="1"/>
</dbReference>
<dbReference type="GO" id="GO:0051539">
    <property type="term" value="F:4 iron, 4 sulfur cluster binding"/>
    <property type="evidence" value="ECO:0007669"/>
    <property type="project" value="TreeGrafter"/>
</dbReference>
<dbReference type="PANTHER" id="PTHR43011:SF1">
    <property type="entry name" value="IRON-SULFUR CLUSTER ASSEMBLY 2 HOMOLOG, MITOCHONDRIAL"/>
    <property type="match status" value="1"/>
</dbReference>
<dbReference type="InterPro" id="IPR035903">
    <property type="entry name" value="HesB-like_dom_sf"/>
</dbReference>
<name>H5SI95_9BACT</name>
<evidence type="ECO:0000313" key="2">
    <source>
        <dbReference type="EMBL" id="BAL55785.1"/>
    </source>
</evidence>
<gene>
    <name evidence="2" type="ORF">HGMM_F31E01C21</name>
    <name evidence="3" type="ORF">HGMM_F32F05C39</name>
    <name evidence="4" type="ORF">HGMM_F47C08C19</name>
</gene>
<dbReference type="InterPro" id="IPR016092">
    <property type="entry name" value="ATAP"/>
</dbReference>
<dbReference type="GO" id="GO:0005506">
    <property type="term" value="F:iron ion binding"/>
    <property type="evidence" value="ECO:0007669"/>
    <property type="project" value="TreeGrafter"/>
</dbReference>
<proteinExistence type="predicted"/>
<dbReference type="EMBL" id="AP011766">
    <property type="protein sequence ID" value="BAL57098.1"/>
    <property type="molecule type" value="Genomic_DNA"/>
</dbReference>
<sequence length="113" mass="11997">MFTVTEKAAHALYQFLQSEGKTEYALRIVAQEGGCSCCGPTYGLFLEKEMAPGDTVVQAGQIRIFLDQMSSALLSEAKLDYMDGPEQGFFIDNPKAQATGTEGTGGCGCGCGH</sequence>
<dbReference type="EMBL" id="AP011729">
    <property type="protein sequence ID" value="BAL55785.1"/>
    <property type="molecule type" value="Genomic_DNA"/>
</dbReference>
<dbReference type="GO" id="GO:0051537">
    <property type="term" value="F:2 iron, 2 sulfur cluster binding"/>
    <property type="evidence" value="ECO:0007669"/>
    <property type="project" value="TreeGrafter"/>
</dbReference>
<dbReference type="EMBL" id="AP011731">
    <property type="protein sequence ID" value="BAL55881.1"/>
    <property type="molecule type" value="Genomic_DNA"/>
</dbReference>
<dbReference type="InterPro" id="IPR000361">
    <property type="entry name" value="ATAP_core_dom"/>
</dbReference>
<evidence type="ECO:0000259" key="1">
    <source>
        <dbReference type="Pfam" id="PF01521"/>
    </source>
</evidence>
<dbReference type="GO" id="GO:0016226">
    <property type="term" value="P:iron-sulfur cluster assembly"/>
    <property type="evidence" value="ECO:0007669"/>
    <property type="project" value="InterPro"/>
</dbReference>
<dbReference type="AlphaFoldDB" id="H5SI95"/>
<evidence type="ECO:0000313" key="4">
    <source>
        <dbReference type="EMBL" id="BAL57098.1"/>
    </source>
</evidence>